<reference evidence="2" key="1">
    <citation type="journal article" date="2014" name="Front. Microbiol.">
        <title>High frequency of phylogenetically diverse reductive dehalogenase-homologous genes in deep subseafloor sedimentary metagenomes.</title>
        <authorList>
            <person name="Kawai M."/>
            <person name="Futagami T."/>
            <person name="Toyoda A."/>
            <person name="Takaki Y."/>
            <person name="Nishi S."/>
            <person name="Hori S."/>
            <person name="Arai W."/>
            <person name="Tsubouchi T."/>
            <person name="Morono Y."/>
            <person name="Uchiyama I."/>
            <person name="Ito T."/>
            <person name="Fujiyama A."/>
            <person name="Inagaki F."/>
            <person name="Takami H."/>
        </authorList>
    </citation>
    <scope>NUCLEOTIDE SEQUENCE</scope>
    <source>
        <strain evidence="2">Expedition CK06-06</strain>
    </source>
</reference>
<dbReference type="EMBL" id="BARS01022022">
    <property type="protein sequence ID" value="GAG10307.1"/>
    <property type="molecule type" value="Genomic_DNA"/>
</dbReference>
<name>X0VGG1_9ZZZZ</name>
<dbReference type="AlphaFoldDB" id="X0VGG1"/>
<feature type="transmembrane region" description="Helical" evidence="1">
    <location>
        <begin position="51"/>
        <end position="72"/>
    </location>
</feature>
<keyword evidence="1" id="KW-1133">Transmembrane helix</keyword>
<feature type="transmembrane region" description="Helical" evidence="1">
    <location>
        <begin position="7"/>
        <end position="28"/>
    </location>
</feature>
<evidence type="ECO:0000313" key="2">
    <source>
        <dbReference type="EMBL" id="GAG10307.1"/>
    </source>
</evidence>
<keyword evidence="1" id="KW-0472">Membrane</keyword>
<proteinExistence type="predicted"/>
<feature type="transmembrane region" description="Helical" evidence="1">
    <location>
        <begin position="103"/>
        <end position="121"/>
    </location>
</feature>
<keyword evidence="1" id="KW-0812">Transmembrane</keyword>
<evidence type="ECO:0000256" key="1">
    <source>
        <dbReference type="SAM" id="Phobius"/>
    </source>
</evidence>
<gene>
    <name evidence="2" type="ORF">S01H1_35257</name>
</gene>
<accession>X0VGG1</accession>
<sequence length="130" mass="14403">MSLAKTFLAIGIAVIFALFIGYALDVIYEKPSSNNYGNYDSYKEARDKYNLNLFIILIIIGAVAITVGLFLYSFEGIGSGIFGGGVLTVIYGSIISWGVLNKYLKITLLFVVLVLLIFLGYKKLEKKINR</sequence>
<comment type="caution">
    <text evidence="2">The sequence shown here is derived from an EMBL/GenBank/DDBJ whole genome shotgun (WGS) entry which is preliminary data.</text>
</comment>
<feature type="transmembrane region" description="Helical" evidence="1">
    <location>
        <begin position="79"/>
        <end position="97"/>
    </location>
</feature>
<organism evidence="2">
    <name type="scientific">marine sediment metagenome</name>
    <dbReference type="NCBI Taxonomy" id="412755"/>
    <lineage>
        <taxon>unclassified sequences</taxon>
        <taxon>metagenomes</taxon>
        <taxon>ecological metagenomes</taxon>
    </lineage>
</organism>
<protein>
    <submittedName>
        <fullName evidence="2">Uncharacterized protein</fullName>
    </submittedName>
</protein>